<dbReference type="AlphaFoldDB" id="A0A7J6APR9"/>
<comment type="caution">
    <text evidence="1">The sequence shown here is derived from an EMBL/GenBank/DDBJ whole genome shotgun (WGS) entry which is preliminary data.</text>
</comment>
<name>A0A7J6APR9_AMEME</name>
<keyword evidence="2" id="KW-1185">Reference proteome</keyword>
<protein>
    <submittedName>
        <fullName evidence="1">Uncharacterized protein</fullName>
    </submittedName>
</protein>
<evidence type="ECO:0000313" key="1">
    <source>
        <dbReference type="EMBL" id="KAF4084883.1"/>
    </source>
</evidence>
<reference evidence="1 2" key="1">
    <citation type="submission" date="2020-02" db="EMBL/GenBank/DDBJ databases">
        <title>A chromosome-scale genome assembly of the black bullhead catfish (Ameiurus melas).</title>
        <authorList>
            <person name="Wen M."/>
            <person name="Zham M."/>
            <person name="Cabau C."/>
            <person name="Klopp C."/>
            <person name="Donnadieu C."/>
            <person name="Roques C."/>
            <person name="Bouchez O."/>
            <person name="Lampietro C."/>
            <person name="Jouanno E."/>
            <person name="Herpin A."/>
            <person name="Louis A."/>
            <person name="Berthelot C."/>
            <person name="Parey E."/>
            <person name="Roest-Crollius H."/>
            <person name="Braasch I."/>
            <person name="Postlethwait J."/>
            <person name="Robinson-Rechavi M."/>
            <person name="Echchiki A."/>
            <person name="Begum T."/>
            <person name="Montfort J."/>
            <person name="Schartl M."/>
            <person name="Bobe J."/>
            <person name="Guiguen Y."/>
        </authorList>
    </citation>
    <scope>NUCLEOTIDE SEQUENCE [LARGE SCALE GENOMIC DNA]</scope>
    <source>
        <strain evidence="1">M_S1</strain>
        <tissue evidence="1">Blood</tissue>
    </source>
</reference>
<dbReference type="Proteomes" id="UP000593565">
    <property type="component" value="Unassembled WGS sequence"/>
</dbReference>
<sequence>MLGFSFHVSQPLWENLGGLSIFLKKKKKRSYSCRHGILVTKNKFDTLRYNPPQKKTKTKKNKSTLSHIREILSHILLQSGFKTRSFLRLGLLRKTNCRFLGCLAMAVPPDVSTACLF</sequence>
<proteinExistence type="predicted"/>
<evidence type="ECO:0000313" key="2">
    <source>
        <dbReference type="Proteomes" id="UP000593565"/>
    </source>
</evidence>
<organism evidence="1 2">
    <name type="scientific">Ameiurus melas</name>
    <name type="common">Black bullhead</name>
    <name type="synonym">Silurus melas</name>
    <dbReference type="NCBI Taxonomy" id="219545"/>
    <lineage>
        <taxon>Eukaryota</taxon>
        <taxon>Metazoa</taxon>
        <taxon>Chordata</taxon>
        <taxon>Craniata</taxon>
        <taxon>Vertebrata</taxon>
        <taxon>Euteleostomi</taxon>
        <taxon>Actinopterygii</taxon>
        <taxon>Neopterygii</taxon>
        <taxon>Teleostei</taxon>
        <taxon>Ostariophysi</taxon>
        <taxon>Siluriformes</taxon>
        <taxon>Ictaluridae</taxon>
        <taxon>Ameiurus</taxon>
    </lineage>
</organism>
<accession>A0A7J6APR9</accession>
<dbReference type="EMBL" id="JAAGNN010000009">
    <property type="protein sequence ID" value="KAF4084883.1"/>
    <property type="molecule type" value="Genomic_DNA"/>
</dbReference>
<gene>
    <name evidence="1" type="ORF">AMELA_G00111120</name>
</gene>